<keyword evidence="7" id="KW-0624">Polysaccharide degradation</keyword>
<dbReference type="InterPro" id="IPR002037">
    <property type="entry name" value="Glyco_hydro_8"/>
</dbReference>
<dbReference type="Gene3D" id="1.50.10.10">
    <property type="match status" value="1"/>
</dbReference>
<reference evidence="9 10" key="1">
    <citation type="journal article" date="2017" name="Antonie Van Leeuwenhoek">
        <title>Rhizobium rhizosphaerae sp. nov., a novel species isolated from rice rhizosphere.</title>
        <authorList>
            <person name="Zhao J.J."/>
            <person name="Zhang J."/>
            <person name="Zhang R.J."/>
            <person name="Zhang C.W."/>
            <person name="Yin H.Q."/>
            <person name="Zhang X.X."/>
        </authorList>
    </citation>
    <scope>NUCLEOTIDE SEQUENCE [LARGE SCALE GENOMIC DNA]</scope>
    <source>
        <strain evidence="9 10">S18K6</strain>
    </source>
</reference>
<dbReference type="Pfam" id="PF01270">
    <property type="entry name" value="Glyco_hydro_8"/>
    <property type="match status" value="1"/>
</dbReference>
<keyword evidence="4 9" id="KW-0378">Hydrolase</keyword>
<dbReference type="InterPro" id="IPR012341">
    <property type="entry name" value="6hp_glycosidase-like_sf"/>
</dbReference>
<feature type="transmembrane region" description="Helical" evidence="8">
    <location>
        <begin position="20"/>
        <end position="45"/>
    </location>
</feature>
<evidence type="ECO:0000256" key="5">
    <source>
        <dbReference type="ARBA" id="ARBA00023001"/>
    </source>
</evidence>
<keyword evidence="8" id="KW-0472">Membrane</keyword>
<keyword evidence="8" id="KW-1133">Transmembrane helix</keyword>
<evidence type="ECO:0000313" key="9">
    <source>
        <dbReference type="EMBL" id="GAC12362.1"/>
    </source>
</evidence>
<gene>
    <name evidence="9" type="ORF">GCHA_4444</name>
</gene>
<dbReference type="GO" id="GO:0008810">
    <property type="term" value="F:cellulase activity"/>
    <property type="evidence" value="ECO:0007669"/>
    <property type="project" value="UniProtKB-EC"/>
</dbReference>
<evidence type="ECO:0000313" key="10">
    <source>
        <dbReference type="Proteomes" id="UP000006320"/>
    </source>
</evidence>
<evidence type="ECO:0000256" key="2">
    <source>
        <dbReference type="ARBA" id="ARBA00009209"/>
    </source>
</evidence>
<accession>A0AAV3V6M2</accession>
<protein>
    <recommendedName>
        <fullName evidence="3">cellulase</fullName>
        <ecNumber evidence="3">3.2.1.4</ecNumber>
    </recommendedName>
</protein>
<dbReference type="EC" id="3.2.1.4" evidence="3"/>
<proteinExistence type="inferred from homology"/>
<evidence type="ECO:0000256" key="6">
    <source>
        <dbReference type="ARBA" id="ARBA00023295"/>
    </source>
</evidence>
<comment type="caution">
    <text evidence="9">The sequence shown here is derived from an EMBL/GenBank/DDBJ whole genome shotgun (WGS) entry which is preliminary data.</text>
</comment>
<evidence type="ECO:0000256" key="8">
    <source>
        <dbReference type="SAM" id="Phobius"/>
    </source>
</evidence>
<organism evidence="9 10">
    <name type="scientific">Paraglaciecola chathamensis S18K6</name>
    <dbReference type="NCBI Taxonomy" id="1127672"/>
    <lineage>
        <taxon>Bacteria</taxon>
        <taxon>Pseudomonadati</taxon>
        <taxon>Pseudomonadota</taxon>
        <taxon>Gammaproteobacteria</taxon>
        <taxon>Alteromonadales</taxon>
        <taxon>Alteromonadaceae</taxon>
        <taxon>Paraglaciecola</taxon>
    </lineage>
</organism>
<dbReference type="Gene3D" id="2.60.120.260">
    <property type="entry name" value="Galactose-binding domain-like"/>
    <property type="match status" value="2"/>
</dbReference>
<keyword evidence="7" id="KW-0119">Carbohydrate metabolism</keyword>
<comment type="catalytic activity">
    <reaction evidence="1">
        <text>Endohydrolysis of (1-&gt;4)-beta-D-glucosidic linkages in cellulose, lichenin and cereal beta-D-glucans.</text>
        <dbReference type="EC" id="3.2.1.4"/>
    </reaction>
</comment>
<evidence type="ECO:0000256" key="3">
    <source>
        <dbReference type="ARBA" id="ARBA00012601"/>
    </source>
</evidence>
<dbReference type="AlphaFoldDB" id="A0AAV3V6M2"/>
<evidence type="ECO:0000256" key="1">
    <source>
        <dbReference type="ARBA" id="ARBA00000966"/>
    </source>
</evidence>
<dbReference type="RefSeq" id="WP_007991918.1">
    <property type="nucleotide sequence ID" value="NZ_BAEM01000059.1"/>
</dbReference>
<keyword evidence="5" id="KW-0136">Cellulose degradation</keyword>
<keyword evidence="8" id="KW-0812">Transmembrane</keyword>
<dbReference type="Proteomes" id="UP000006320">
    <property type="component" value="Unassembled WGS sequence"/>
</dbReference>
<dbReference type="InterPro" id="IPR008928">
    <property type="entry name" value="6-hairpin_glycosidase_sf"/>
</dbReference>
<name>A0AAV3V6M2_9ALTE</name>
<dbReference type="SUPFAM" id="SSF48208">
    <property type="entry name" value="Six-hairpin glycosidases"/>
    <property type="match status" value="1"/>
</dbReference>
<dbReference type="PRINTS" id="PR00735">
    <property type="entry name" value="GLHYDRLASE8"/>
</dbReference>
<evidence type="ECO:0000256" key="7">
    <source>
        <dbReference type="ARBA" id="ARBA00023326"/>
    </source>
</evidence>
<sequence length="916" mass="101319">MKLSLLKDKSKYGPRINFGLLRLSAGAIAALAGPFLTSLSLPLYAQVSIDHLTLKSKTRVGRSDYRYEFSVFVKNEAERVEDVQINVTSNNPNSQIQFTQASIDQIAENTLLELTQPFVLVQNRRAQFNEQDLNWVVEYQQAGNAISADFSRNAAYHTGEYKNYFVERGLATQEQVSEKINATYQQLFELVPDQPTPEPDNGERIYQASFAQSTDNWQWYADNGTEVSAALSQEEGVLIITPTWQSGNDALAVLSSPFNPIDATQGVDVEYTMAAQQAYADDGAMAVQLFIQDSSGGIGFFAYRTLTQAASSTIQIKGVGPNTNFGYLSDGFDFSQINTIGFQFLANGKGADIGGNITVSEVSVYQPVNDSGGDNTPSFLDSFDNGIAQWSAGANNGSAIEPALTVGSEVDGDGQSNNVLSISPNWLSDSDAFTVKYQQFNALDITDGRDISFDVKLPANYVADGNLVVQLVLEDANYQPAFLGYSQVDGFEGDTFVSFTFRDVGAATEFGYISDNFDFSQLRGIGVQFVANGKMPTVTGDIQIDNVAISGAASNGGEAEVGPELSDSTVLYGVGDDMAFIKAIDSNDIRSEGMSYGMIISVMMDDQATFDKLWRFTKAKMQNKSGNSKDFFAWRLSANAPYNTIDTNPAPDGEEYFAMALFLADNRWGSAEGIFDYQQEANAILHDMIFTKSDNSSTRLMMHPVYQQVEFVTTTNVESFSDPSYHLPAFYEMWALWADENNDYWHETAEISRQYLLKAAHPQTGLFSDYASHEGVPQPTSFNPDSHKSAYDSFRVMGNMAMDYHWVSQSPQLKALVEQQVSFFENEIAQYGDFIAVYEVDGTREPNIDYRSHGRTAMNAVGATISDNPFSTEMLNYLWQQDAPTGMYRYYDGLLHMFGLLHASGEFKIYKPNENE</sequence>
<keyword evidence="6" id="KW-0326">Glycosidase</keyword>
<evidence type="ECO:0000256" key="4">
    <source>
        <dbReference type="ARBA" id="ARBA00022801"/>
    </source>
</evidence>
<dbReference type="EMBL" id="BAEM01000059">
    <property type="protein sequence ID" value="GAC12362.1"/>
    <property type="molecule type" value="Genomic_DNA"/>
</dbReference>
<comment type="similarity">
    <text evidence="2">Belongs to the glycosyl hydrolase 8 (cellulase D) family.</text>
</comment>
<dbReference type="GO" id="GO:0030245">
    <property type="term" value="P:cellulose catabolic process"/>
    <property type="evidence" value="ECO:0007669"/>
    <property type="project" value="UniProtKB-KW"/>
</dbReference>